<evidence type="ECO:0000313" key="3">
    <source>
        <dbReference type="WBParaSite" id="L893_g18846.t1"/>
    </source>
</evidence>
<keyword evidence="2" id="KW-1185">Reference proteome</keyword>
<dbReference type="AlphaFoldDB" id="A0A1I7YQP7"/>
<protein>
    <submittedName>
        <fullName evidence="3">Uncharacterized protein</fullName>
    </submittedName>
</protein>
<sequence length="123" mass="13297">MAPPSKEAEPNAIKITLLQVLKAPTRNFRFAQIEFPPIGGSSSAISARRVADPIGDNAPPPRNHDFDGAFPNLSTTGTRKNSVQASKRAPLARPVPRGHDERRSLGRNLSSARGELKEQPIPN</sequence>
<feature type="compositionally biased region" description="Basic and acidic residues" evidence="1">
    <location>
        <begin position="114"/>
        <end position="123"/>
    </location>
</feature>
<organism evidence="2 3">
    <name type="scientific">Steinernema glaseri</name>
    <dbReference type="NCBI Taxonomy" id="37863"/>
    <lineage>
        <taxon>Eukaryota</taxon>
        <taxon>Metazoa</taxon>
        <taxon>Ecdysozoa</taxon>
        <taxon>Nematoda</taxon>
        <taxon>Chromadorea</taxon>
        <taxon>Rhabditida</taxon>
        <taxon>Tylenchina</taxon>
        <taxon>Panagrolaimomorpha</taxon>
        <taxon>Strongyloidoidea</taxon>
        <taxon>Steinernematidae</taxon>
        <taxon>Steinernema</taxon>
    </lineage>
</organism>
<feature type="compositionally biased region" description="Polar residues" evidence="1">
    <location>
        <begin position="72"/>
        <end position="85"/>
    </location>
</feature>
<proteinExistence type="predicted"/>
<accession>A0A1I7YQP7</accession>
<evidence type="ECO:0000256" key="1">
    <source>
        <dbReference type="SAM" id="MobiDB-lite"/>
    </source>
</evidence>
<dbReference type="WBParaSite" id="L893_g18846.t1">
    <property type="protein sequence ID" value="L893_g18846.t1"/>
    <property type="gene ID" value="L893_g18846"/>
</dbReference>
<evidence type="ECO:0000313" key="2">
    <source>
        <dbReference type="Proteomes" id="UP000095287"/>
    </source>
</evidence>
<reference evidence="3" key="1">
    <citation type="submission" date="2016-11" db="UniProtKB">
        <authorList>
            <consortium name="WormBaseParasite"/>
        </authorList>
    </citation>
    <scope>IDENTIFICATION</scope>
</reference>
<name>A0A1I7YQP7_9BILA</name>
<feature type="region of interest" description="Disordered" evidence="1">
    <location>
        <begin position="51"/>
        <end position="123"/>
    </location>
</feature>
<dbReference type="Proteomes" id="UP000095287">
    <property type="component" value="Unplaced"/>
</dbReference>